<keyword evidence="2" id="KW-1133">Transmembrane helix</keyword>
<keyword evidence="2" id="KW-0472">Membrane</keyword>
<dbReference type="InterPro" id="IPR025570">
    <property type="entry name" value="DUF4337"/>
</dbReference>
<evidence type="ECO:0000256" key="1">
    <source>
        <dbReference type="SAM" id="MobiDB-lite"/>
    </source>
</evidence>
<feature type="transmembrane region" description="Helical" evidence="2">
    <location>
        <begin position="171"/>
        <end position="194"/>
    </location>
</feature>
<organism evidence="3 4">
    <name type="scientific">Sphingomonas glacialis</name>
    <dbReference type="NCBI Taxonomy" id="658225"/>
    <lineage>
        <taxon>Bacteria</taxon>
        <taxon>Pseudomonadati</taxon>
        <taxon>Pseudomonadota</taxon>
        <taxon>Alphaproteobacteria</taxon>
        <taxon>Sphingomonadales</taxon>
        <taxon>Sphingomonadaceae</taxon>
        <taxon>Sphingomonas</taxon>
    </lineage>
</organism>
<feature type="region of interest" description="Disordered" evidence="1">
    <location>
        <begin position="1"/>
        <end position="31"/>
    </location>
</feature>
<proteinExistence type="predicted"/>
<dbReference type="Pfam" id="PF14235">
    <property type="entry name" value="DUF4337"/>
    <property type="match status" value="1"/>
</dbReference>
<comment type="caution">
    <text evidence="3">The sequence shown here is derived from an EMBL/GenBank/DDBJ whole genome shotgun (WGS) entry which is preliminary data.</text>
</comment>
<protein>
    <recommendedName>
        <fullName evidence="5">DUF4337 domain-containing protein</fullName>
    </recommendedName>
</protein>
<accession>A0ABQ3LX28</accession>
<dbReference type="RefSeq" id="WP_189677829.1">
    <property type="nucleotide sequence ID" value="NZ_BNAQ01000014.1"/>
</dbReference>
<name>A0ABQ3LX28_9SPHN</name>
<evidence type="ECO:0000313" key="4">
    <source>
        <dbReference type="Proteomes" id="UP000652430"/>
    </source>
</evidence>
<keyword evidence="2" id="KW-0812">Transmembrane</keyword>
<gene>
    <name evidence="3" type="ORF">GCM10008023_40740</name>
</gene>
<dbReference type="Proteomes" id="UP000652430">
    <property type="component" value="Unassembled WGS sequence"/>
</dbReference>
<reference evidence="4" key="1">
    <citation type="journal article" date="2019" name="Int. J. Syst. Evol. Microbiol.">
        <title>The Global Catalogue of Microorganisms (GCM) 10K type strain sequencing project: providing services to taxonomists for standard genome sequencing and annotation.</title>
        <authorList>
            <consortium name="The Broad Institute Genomics Platform"/>
            <consortium name="The Broad Institute Genome Sequencing Center for Infectious Disease"/>
            <person name="Wu L."/>
            <person name="Ma J."/>
        </authorList>
    </citation>
    <scope>NUCLEOTIDE SEQUENCE [LARGE SCALE GENOMIC DNA]</scope>
    <source>
        <strain evidence="4">CGMCC 1.8957</strain>
    </source>
</reference>
<dbReference type="EMBL" id="BNAQ01000014">
    <property type="protein sequence ID" value="GHH26323.1"/>
    <property type="molecule type" value="Genomic_DNA"/>
</dbReference>
<keyword evidence="4" id="KW-1185">Reference proteome</keyword>
<sequence length="198" mass="21048">MEADEARDLIDEAVERAESERETQESAERSAERQLRERVSILIGILAVCLAIVHMAAAGAARTSLLNGIEASDTFAYMQAKIVRETVYKTAAAGTISQPDRVSFTHEAHRLRAPDSARHGIGQLQIEGDRLRRAGEVARSAGEGYELGETALQMAIVLLSIALVAKSKPILFGACGLAIAGIVIALLTKFGVAIPGLG</sequence>
<feature type="transmembrane region" description="Helical" evidence="2">
    <location>
        <begin position="39"/>
        <end position="57"/>
    </location>
</feature>
<evidence type="ECO:0008006" key="5">
    <source>
        <dbReference type="Google" id="ProtNLM"/>
    </source>
</evidence>
<evidence type="ECO:0000313" key="3">
    <source>
        <dbReference type="EMBL" id="GHH26323.1"/>
    </source>
</evidence>
<evidence type="ECO:0000256" key="2">
    <source>
        <dbReference type="SAM" id="Phobius"/>
    </source>
</evidence>